<dbReference type="EMBL" id="JANEYF010005049">
    <property type="protein sequence ID" value="KAJ8929347.1"/>
    <property type="molecule type" value="Genomic_DNA"/>
</dbReference>
<accession>A0AAV8WSW7</accession>
<reference evidence="2" key="1">
    <citation type="journal article" date="2023" name="Insect Mol. Biol.">
        <title>Genome sequencing provides insights into the evolution of gene families encoding plant cell wall-degrading enzymes in longhorned beetles.</title>
        <authorList>
            <person name="Shin N.R."/>
            <person name="Okamura Y."/>
            <person name="Kirsch R."/>
            <person name="Pauchet Y."/>
        </authorList>
    </citation>
    <scope>NUCLEOTIDE SEQUENCE</scope>
    <source>
        <strain evidence="2">RBIC_L_NR</strain>
    </source>
</reference>
<keyword evidence="1" id="KW-0175">Coiled coil</keyword>
<evidence type="ECO:0000313" key="2">
    <source>
        <dbReference type="EMBL" id="KAJ8929347.1"/>
    </source>
</evidence>
<gene>
    <name evidence="2" type="ORF">NQ314_017975</name>
</gene>
<evidence type="ECO:0000256" key="1">
    <source>
        <dbReference type="SAM" id="Coils"/>
    </source>
</evidence>
<proteinExistence type="predicted"/>
<feature type="non-terminal residue" evidence="2">
    <location>
        <position position="1"/>
    </location>
</feature>
<comment type="caution">
    <text evidence="2">The sequence shown here is derived from an EMBL/GenBank/DDBJ whole genome shotgun (WGS) entry which is preliminary data.</text>
</comment>
<organism evidence="2 3">
    <name type="scientific">Rhamnusium bicolor</name>
    <dbReference type="NCBI Taxonomy" id="1586634"/>
    <lineage>
        <taxon>Eukaryota</taxon>
        <taxon>Metazoa</taxon>
        <taxon>Ecdysozoa</taxon>
        <taxon>Arthropoda</taxon>
        <taxon>Hexapoda</taxon>
        <taxon>Insecta</taxon>
        <taxon>Pterygota</taxon>
        <taxon>Neoptera</taxon>
        <taxon>Endopterygota</taxon>
        <taxon>Coleoptera</taxon>
        <taxon>Polyphaga</taxon>
        <taxon>Cucujiformia</taxon>
        <taxon>Chrysomeloidea</taxon>
        <taxon>Cerambycidae</taxon>
        <taxon>Lepturinae</taxon>
        <taxon>Rhagiini</taxon>
        <taxon>Rhamnusium</taxon>
    </lineage>
</organism>
<evidence type="ECO:0000313" key="3">
    <source>
        <dbReference type="Proteomes" id="UP001162156"/>
    </source>
</evidence>
<sequence length="433" mass="49389">SALESLRDALDPQSTNVCVSSEKFYEVMNEWTKKIANSSDENNDFNRTPSQLEVIDDKHLPYTQSTPRASFGQKLLSCEGLLNLSNVSSYSLSTSMQVKENNTVGAETTILEEELHLTATEEQNEILQADLDRCKTRLHSEQQIIEHLQNDKRYNDELREELNSSKKQVEELNKKVIQYEKDNIYLQGLIEKTDKDNTKLEQRCEELSRREQDAKKQIIDIKTELDLKDQEITTILKINEELKLLDHKKNSLEKALKGNISARRESIVSQYKTCLADSSSFPTLGIIPIYSPPSTNKTDSFYNSPEFVERVLSPVSPNFKIAKVIAVKKENLLQKVLKSSTPKTAERPLLDITVPKELQGLPVLSPTISDNNSLNSLISTPSLPTMYYIERSNVVQDQSSEDECYFKIQETEFKNFPHESLRTEISQVCILST</sequence>
<keyword evidence="3" id="KW-1185">Reference proteome</keyword>
<protein>
    <submittedName>
        <fullName evidence="2">Uncharacterized protein</fullName>
    </submittedName>
</protein>
<feature type="coiled-coil region" evidence="1">
    <location>
        <begin position="117"/>
        <end position="255"/>
    </location>
</feature>
<dbReference type="AlphaFoldDB" id="A0AAV8WSW7"/>
<name>A0AAV8WSW7_9CUCU</name>
<dbReference type="Proteomes" id="UP001162156">
    <property type="component" value="Unassembled WGS sequence"/>
</dbReference>